<sequence>MNSFASDDVVGSSQACTSPVVKLQYNGAVYDNSIRVLPGIDSKELYAAARSLANFPEDTPISLLRLDHQGEIVANPRVLEDGELLEIMEGLPEEASISARVTELQSATNTPAGSHREAKAQSVKGTLQFLHIVEKLKRTKRTGWINHNIKPAESIADHMYRMGIMAMLIDEKTAGVDKNRCIKMAMVHDLAESLVGDITPYDGVTIEDKHAQERNAMHHLCHELLGWSEQAQEISELWAEYEAASTPEALLVKDFDKFEMIMQALEYEKSENASLEDFFAGTRGKFRHPMVTAWVNELEAERAESRAIKT</sequence>
<organism evidence="11 12">
    <name type="scientific">Mortierella alpina</name>
    <name type="common">Oleaginous fungus</name>
    <name type="synonym">Mortierella renispora</name>
    <dbReference type="NCBI Taxonomy" id="64518"/>
    <lineage>
        <taxon>Eukaryota</taxon>
        <taxon>Fungi</taxon>
        <taxon>Fungi incertae sedis</taxon>
        <taxon>Mucoromycota</taxon>
        <taxon>Mortierellomycotina</taxon>
        <taxon>Mortierellomycetes</taxon>
        <taxon>Mortierellales</taxon>
        <taxon>Mortierellaceae</taxon>
        <taxon>Mortierella</taxon>
    </lineage>
</organism>
<comment type="caution">
    <text evidence="11">The sequence shown here is derived from an EMBL/GenBank/DDBJ whole genome shotgun (WGS) entry which is preliminary data.</text>
</comment>
<evidence type="ECO:0000313" key="11">
    <source>
        <dbReference type="EMBL" id="KAF9963288.1"/>
    </source>
</evidence>
<evidence type="ECO:0000256" key="3">
    <source>
        <dbReference type="ARBA" id="ARBA00001941"/>
    </source>
</evidence>
<feature type="domain" description="HD" evidence="10">
    <location>
        <begin position="155"/>
        <end position="261"/>
    </location>
</feature>
<reference evidence="11" key="1">
    <citation type="journal article" date="2020" name="Fungal Divers.">
        <title>Resolving the Mortierellaceae phylogeny through synthesis of multi-gene phylogenetics and phylogenomics.</title>
        <authorList>
            <person name="Vandepol N."/>
            <person name="Liber J."/>
            <person name="Desiro A."/>
            <person name="Na H."/>
            <person name="Kennedy M."/>
            <person name="Barry K."/>
            <person name="Grigoriev I.V."/>
            <person name="Miller A.N."/>
            <person name="O'Donnell K."/>
            <person name="Stajich J.E."/>
            <person name="Bonito G."/>
        </authorList>
    </citation>
    <scope>NUCLEOTIDE SEQUENCE</scope>
    <source>
        <strain evidence="11">CK1249</strain>
    </source>
</reference>
<comment type="similarity">
    <text evidence="5">Belongs to the HDDC2 family.</text>
</comment>
<keyword evidence="9" id="KW-0378">Hydrolase</keyword>
<dbReference type="Proteomes" id="UP000738359">
    <property type="component" value="Unassembled WGS sequence"/>
</dbReference>
<dbReference type="FunFam" id="1.10.3210.10:FF:000016">
    <property type="entry name" value="HD domain-containing protein 2"/>
    <property type="match status" value="1"/>
</dbReference>
<comment type="function">
    <text evidence="4">Catalyzes the dephosphorylation of the nucleoside 5'-monophosphates deoxyadenosine monophosphate (dAMP), deoxycytidine monophosphate (dCMP), deoxyguanosine monophosphate (dGMP) and deoxythymidine monophosphate (dTMP).</text>
</comment>
<evidence type="ECO:0000256" key="9">
    <source>
        <dbReference type="ARBA" id="ARBA00022801"/>
    </source>
</evidence>
<comment type="cofactor">
    <cofactor evidence="2">
        <name>Mn(2+)</name>
        <dbReference type="ChEBI" id="CHEBI:29035"/>
    </cofactor>
</comment>
<keyword evidence="12" id="KW-1185">Reference proteome</keyword>
<protein>
    <recommendedName>
        <fullName evidence="7">5'-deoxynucleotidase</fullName>
        <ecNumber evidence="7">3.1.3.89</ecNumber>
    </recommendedName>
</protein>
<comment type="subunit">
    <text evidence="6">Homodimer.</text>
</comment>
<dbReference type="SUPFAM" id="SSF109604">
    <property type="entry name" value="HD-domain/PDEase-like"/>
    <property type="match status" value="1"/>
</dbReference>
<gene>
    <name evidence="11" type="primary">HDDC2</name>
    <name evidence="11" type="ORF">BGZ70_007509</name>
</gene>
<dbReference type="GO" id="GO:0002953">
    <property type="term" value="F:5'-deoxynucleotidase activity"/>
    <property type="evidence" value="ECO:0007669"/>
    <property type="project" value="UniProtKB-EC"/>
</dbReference>
<evidence type="ECO:0000256" key="1">
    <source>
        <dbReference type="ARBA" id="ARBA00001638"/>
    </source>
</evidence>
<dbReference type="OrthoDB" id="10254258at2759"/>
<name>A0A9P6M2P1_MORAP</name>
<proteinExistence type="inferred from homology"/>
<comment type="catalytic activity">
    <reaction evidence="1">
        <text>a 2'-deoxyribonucleoside 5'-phosphate + H2O = a 2'-deoxyribonucleoside + phosphate</text>
        <dbReference type="Rhea" id="RHEA:36167"/>
        <dbReference type="ChEBI" id="CHEBI:15377"/>
        <dbReference type="ChEBI" id="CHEBI:18274"/>
        <dbReference type="ChEBI" id="CHEBI:43474"/>
        <dbReference type="ChEBI" id="CHEBI:65317"/>
        <dbReference type="EC" id="3.1.3.89"/>
    </reaction>
</comment>
<keyword evidence="8" id="KW-0479">Metal-binding</keyword>
<evidence type="ECO:0000256" key="5">
    <source>
        <dbReference type="ARBA" id="ARBA00009999"/>
    </source>
</evidence>
<accession>A0A9P6M2P1</accession>
<dbReference type="InterPro" id="IPR003607">
    <property type="entry name" value="HD/PDEase_dom"/>
</dbReference>
<evidence type="ECO:0000256" key="7">
    <source>
        <dbReference type="ARBA" id="ARBA00012964"/>
    </source>
</evidence>
<dbReference type="GO" id="GO:0005737">
    <property type="term" value="C:cytoplasm"/>
    <property type="evidence" value="ECO:0007669"/>
    <property type="project" value="TreeGrafter"/>
</dbReference>
<evidence type="ECO:0000256" key="6">
    <source>
        <dbReference type="ARBA" id="ARBA00011738"/>
    </source>
</evidence>
<dbReference type="EMBL" id="JAAAHY010000481">
    <property type="protein sequence ID" value="KAF9963288.1"/>
    <property type="molecule type" value="Genomic_DNA"/>
</dbReference>
<dbReference type="AlphaFoldDB" id="A0A9P6M2P1"/>
<evidence type="ECO:0000256" key="8">
    <source>
        <dbReference type="ARBA" id="ARBA00022723"/>
    </source>
</evidence>
<evidence type="ECO:0000259" key="10">
    <source>
        <dbReference type="PROSITE" id="PS51831"/>
    </source>
</evidence>
<dbReference type="GO" id="GO:0046872">
    <property type="term" value="F:metal ion binding"/>
    <property type="evidence" value="ECO:0007669"/>
    <property type="project" value="UniProtKB-KW"/>
</dbReference>
<dbReference type="InterPro" id="IPR006674">
    <property type="entry name" value="HD_domain"/>
</dbReference>
<dbReference type="InterPro" id="IPR039356">
    <property type="entry name" value="YfbR/HDDC2"/>
</dbReference>
<comment type="cofactor">
    <cofactor evidence="3">
        <name>Co(2+)</name>
        <dbReference type="ChEBI" id="CHEBI:48828"/>
    </cofactor>
</comment>
<evidence type="ECO:0000313" key="12">
    <source>
        <dbReference type="Proteomes" id="UP000738359"/>
    </source>
</evidence>
<evidence type="ECO:0000256" key="2">
    <source>
        <dbReference type="ARBA" id="ARBA00001936"/>
    </source>
</evidence>
<dbReference type="EC" id="3.1.3.89" evidence="7"/>
<dbReference type="Pfam" id="PF13023">
    <property type="entry name" value="HD_3"/>
    <property type="match status" value="1"/>
</dbReference>
<dbReference type="PROSITE" id="PS51831">
    <property type="entry name" value="HD"/>
    <property type="match status" value="1"/>
</dbReference>
<dbReference type="PANTHER" id="PTHR11845:SF13">
    <property type="entry name" value="5'-DEOXYNUCLEOTIDASE HDDC2"/>
    <property type="match status" value="1"/>
</dbReference>
<evidence type="ECO:0000256" key="4">
    <source>
        <dbReference type="ARBA" id="ARBA00004074"/>
    </source>
</evidence>
<dbReference type="SMART" id="SM00471">
    <property type="entry name" value="HDc"/>
    <property type="match status" value="1"/>
</dbReference>
<dbReference type="Gene3D" id="1.10.3210.10">
    <property type="entry name" value="Hypothetical protein af1432"/>
    <property type="match status" value="1"/>
</dbReference>
<dbReference type="PANTHER" id="PTHR11845">
    <property type="entry name" value="5'-DEOXYNUCLEOTIDASE HDDC2"/>
    <property type="match status" value="1"/>
</dbReference>